<proteinExistence type="predicted"/>
<reference evidence="2" key="1">
    <citation type="journal article" date="2020" name="Fungal Divers.">
        <title>Resolving the Mortierellaceae phylogeny through synthesis of multi-gene phylogenetics and phylogenomics.</title>
        <authorList>
            <person name="Vandepol N."/>
            <person name="Liber J."/>
            <person name="Desiro A."/>
            <person name="Na H."/>
            <person name="Kennedy M."/>
            <person name="Barry K."/>
            <person name="Grigoriev I.V."/>
            <person name="Miller A.N."/>
            <person name="O'Donnell K."/>
            <person name="Stajich J.E."/>
            <person name="Bonito G."/>
        </authorList>
    </citation>
    <scope>NUCLEOTIDE SEQUENCE</scope>
    <source>
        <strain evidence="2">NVP60</strain>
    </source>
</reference>
<feature type="region of interest" description="Disordered" evidence="1">
    <location>
        <begin position="294"/>
        <end position="321"/>
    </location>
</feature>
<dbReference type="OrthoDB" id="120976at2759"/>
<name>A0A9P6R458_9FUNG</name>
<accession>A0A9P6R458</accession>
<evidence type="ECO:0000313" key="3">
    <source>
        <dbReference type="Proteomes" id="UP000823405"/>
    </source>
</evidence>
<keyword evidence="3" id="KW-1185">Reference proteome</keyword>
<dbReference type="InterPro" id="IPR032675">
    <property type="entry name" value="LRR_dom_sf"/>
</dbReference>
<protein>
    <recommendedName>
        <fullName evidence="4">RNI-like protein</fullName>
    </recommendedName>
</protein>
<evidence type="ECO:0000313" key="2">
    <source>
        <dbReference type="EMBL" id="KAG0312297.1"/>
    </source>
</evidence>
<gene>
    <name evidence="2" type="ORF">BGZ97_011301</name>
</gene>
<comment type="caution">
    <text evidence="2">The sequence shown here is derived from an EMBL/GenBank/DDBJ whole genome shotgun (WGS) entry which is preliminary data.</text>
</comment>
<dbReference type="SUPFAM" id="SSF52047">
    <property type="entry name" value="RNI-like"/>
    <property type="match status" value="1"/>
</dbReference>
<dbReference type="Proteomes" id="UP000823405">
    <property type="component" value="Unassembled WGS sequence"/>
</dbReference>
<evidence type="ECO:0008006" key="4">
    <source>
        <dbReference type="Google" id="ProtNLM"/>
    </source>
</evidence>
<dbReference type="AlphaFoldDB" id="A0A9P6R458"/>
<organism evidence="2 3">
    <name type="scientific">Linnemannia gamsii</name>
    <dbReference type="NCBI Taxonomy" id="64522"/>
    <lineage>
        <taxon>Eukaryota</taxon>
        <taxon>Fungi</taxon>
        <taxon>Fungi incertae sedis</taxon>
        <taxon>Mucoromycota</taxon>
        <taxon>Mortierellomycotina</taxon>
        <taxon>Mortierellomycetes</taxon>
        <taxon>Mortierellales</taxon>
        <taxon>Mortierellaceae</taxon>
        <taxon>Linnemannia</taxon>
    </lineage>
</organism>
<sequence>MHHGNNHDTIDPDNCIHIADQPGYDIPNLQQFAARFGEYTLMLLRAFQQGVNTTTARGTVQKSKIILPPVSQRLYPDVLQPFTWDIEERVSTAIATFEALSPPVKSSRNDGDTLLSVPTIDLYRLWECVEGLKQEQEHRVQAMRRMFVNDGTARWLCEPHYQSSFGYVGEDRDMFLWRCQEIVGDEGDLLSELSLSGSVDDAASANAKSDSSEGPAQAVAFDYRSMHLRLTGSLNIRQIAHLKVALKRGYMVQEVTLMMAFPNSLVLMAIVDLVSESSIGMWNVSFMGKMADQLTLDQPTGDPKTPSSVPPPYSSNGSNTLAPQQAASTLLNNNNSVSNNNHNTTLHALHSLFVLGNLKSLQIPDLDAHLYHSVDPNPGEFPHLRHLHIWGSNPLGQPSSPGVGAWAPVRPAALLKAFGHLSELRISGIYLGSQIRKRHQGRDDWPDVSFLNAPLYDLVESLVYLPHLSVLELSACGLLKENCGILSRSFSVLENRLTHLDIHDNWIEDEGLAELLWVLGPRGGLFSLDARNCGFGDKSAFALYSILQAHAHEVEQETRQQGLPIQMSIFRILKLQQTDQPHLRLYYDTQFNPNGTSTPAMARVANVFSSEGRQYLIQALELLQPIELWLSFKLAFTDSDFASAFAGMKNLECLEKLQVSNSNFGMLAVEAMLRRMQATSSRLREVELRESGLTFQQQQDAFHQLLNI</sequence>
<dbReference type="EMBL" id="JAAAIN010000628">
    <property type="protein sequence ID" value="KAG0312297.1"/>
    <property type="molecule type" value="Genomic_DNA"/>
</dbReference>
<dbReference type="Gene3D" id="3.80.10.10">
    <property type="entry name" value="Ribonuclease Inhibitor"/>
    <property type="match status" value="1"/>
</dbReference>
<evidence type="ECO:0000256" key="1">
    <source>
        <dbReference type="SAM" id="MobiDB-lite"/>
    </source>
</evidence>